<evidence type="ECO:0000313" key="2">
    <source>
        <dbReference type="Proteomes" id="UP001274896"/>
    </source>
</evidence>
<gene>
    <name evidence="1" type="ORF">QTP70_011815</name>
</gene>
<organism evidence="1 2">
    <name type="scientific">Hemibagrus guttatus</name>
    <dbReference type="NCBI Taxonomy" id="175788"/>
    <lineage>
        <taxon>Eukaryota</taxon>
        <taxon>Metazoa</taxon>
        <taxon>Chordata</taxon>
        <taxon>Craniata</taxon>
        <taxon>Vertebrata</taxon>
        <taxon>Euteleostomi</taxon>
        <taxon>Actinopterygii</taxon>
        <taxon>Neopterygii</taxon>
        <taxon>Teleostei</taxon>
        <taxon>Ostariophysi</taxon>
        <taxon>Siluriformes</taxon>
        <taxon>Bagridae</taxon>
        <taxon>Hemibagrus</taxon>
    </lineage>
</organism>
<keyword evidence="2" id="KW-1185">Reference proteome</keyword>
<reference evidence="1" key="1">
    <citation type="submission" date="2023-06" db="EMBL/GenBank/DDBJ databases">
        <title>Male Hemibagrus guttatus genome.</title>
        <authorList>
            <person name="Bian C."/>
        </authorList>
    </citation>
    <scope>NUCLEOTIDE SEQUENCE</scope>
    <source>
        <strain evidence="1">Male_cb2023</strain>
        <tissue evidence="1">Muscle</tissue>
    </source>
</reference>
<accession>A0AAE0UZA7</accession>
<dbReference type="Proteomes" id="UP001274896">
    <property type="component" value="Unassembled WGS sequence"/>
</dbReference>
<comment type="caution">
    <text evidence="1">The sequence shown here is derived from an EMBL/GenBank/DDBJ whole genome shotgun (WGS) entry which is preliminary data.</text>
</comment>
<dbReference type="EMBL" id="JAUCMX010000013">
    <property type="protein sequence ID" value="KAK3525987.1"/>
    <property type="molecule type" value="Genomic_DNA"/>
</dbReference>
<evidence type="ECO:0000313" key="1">
    <source>
        <dbReference type="EMBL" id="KAK3525987.1"/>
    </source>
</evidence>
<dbReference type="AlphaFoldDB" id="A0AAE0UZA7"/>
<sequence>MRTLSWFRSGAQRQKKPTDFFSKTDVIYTQQDVSRDMSKDSCTNHVMKIIVPCSTAGEEDSNIADIIINIEETKVLLGCLRGIGGSVVGFSPIMRKAQVRFPATGCSAGPKPGKMGGLCQERHLA</sequence>
<protein>
    <submittedName>
        <fullName evidence="1">Uncharacterized protein</fullName>
    </submittedName>
</protein>
<proteinExistence type="predicted"/>
<name>A0AAE0UZA7_9TELE</name>